<dbReference type="PaxDb" id="8022-A0A060VY08"/>
<evidence type="ECO:0000313" key="3">
    <source>
        <dbReference type="Proteomes" id="UP000193380"/>
    </source>
</evidence>
<sequence>MPRSEESDLLLVVDHQKKDKTDELSDLLSVIIEHQQPLDGIPDNDQPLDGIPDDDQPLDGIPDDDQPLDGIPDDDQPLDGIPDDDHLDISDKELSTNEERNVNRLEEPVHSECVPSTSAIASLREDAATTFQQRTKKMTMHEKLGREFHEHEMKYLNEEHEITILQVGLDMKLEERRMIQKR</sequence>
<accession>A0A060VY08</accession>
<dbReference type="AlphaFoldDB" id="A0A060VY08"/>
<organism evidence="2 3">
    <name type="scientific">Oncorhynchus mykiss</name>
    <name type="common">Rainbow trout</name>
    <name type="synonym">Salmo gairdneri</name>
    <dbReference type="NCBI Taxonomy" id="8022"/>
    <lineage>
        <taxon>Eukaryota</taxon>
        <taxon>Metazoa</taxon>
        <taxon>Chordata</taxon>
        <taxon>Craniata</taxon>
        <taxon>Vertebrata</taxon>
        <taxon>Euteleostomi</taxon>
        <taxon>Actinopterygii</taxon>
        <taxon>Neopterygii</taxon>
        <taxon>Teleostei</taxon>
        <taxon>Protacanthopterygii</taxon>
        <taxon>Salmoniformes</taxon>
        <taxon>Salmonidae</taxon>
        <taxon>Salmoninae</taxon>
        <taxon>Oncorhynchus</taxon>
    </lineage>
</organism>
<feature type="region of interest" description="Disordered" evidence="1">
    <location>
        <begin position="35"/>
        <end position="101"/>
    </location>
</feature>
<dbReference type="Proteomes" id="UP000193380">
    <property type="component" value="Unassembled WGS sequence"/>
</dbReference>
<protein>
    <submittedName>
        <fullName evidence="2">Uncharacterized protein</fullName>
    </submittedName>
</protein>
<proteinExistence type="predicted"/>
<evidence type="ECO:0000256" key="1">
    <source>
        <dbReference type="SAM" id="MobiDB-lite"/>
    </source>
</evidence>
<reference evidence="2" key="2">
    <citation type="submission" date="2014-03" db="EMBL/GenBank/DDBJ databases">
        <authorList>
            <person name="Genoscope - CEA"/>
        </authorList>
    </citation>
    <scope>NUCLEOTIDE SEQUENCE</scope>
</reference>
<feature type="compositionally biased region" description="Acidic residues" evidence="1">
    <location>
        <begin position="51"/>
        <end position="82"/>
    </location>
</feature>
<dbReference type="EMBL" id="FR904293">
    <property type="protein sequence ID" value="CDQ57874.1"/>
    <property type="molecule type" value="Genomic_DNA"/>
</dbReference>
<evidence type="ECO:0000313" key="2">
    <source>
        <dbReference type="EMBL" id="CDQ57874.1"/>
    </source>
</evidence>
<reference evidence="2" key="1">
    <citation type="journal article" date="2014" name="Nat. Commun.">
        <title>The rainbow trout genome provides novel insights into evolution after whole-genome duplication in vertebrates.</title>
        <authorList>
            <person name="Berthelot C."/>
            <person name="Brunet F."/>
            <person name="Chalopin D."/>
            <person name="Juanchich A."/>
            <person name="Bernard M."/>
            <person name="Noel B."/>
            <person name="Bento P."/>
            <person name="Da Silva C."/>
            <person name="Labadie K."/>
            <person name="Alberti A."/>
            <person name="Aury J.M."/>
            <person name="Louis A."/>
            <person name="Dehais P."/>
            <person name="Bardou P."/>
            <person name="Montfort J."/>
            <person name="Klopp C."/>
            <person name="Cabau C."/>
            <person name="Gaspin C."/>
            <person name="Thorgaard G.H."/>
            <person name="Boussaha M."/>
            <person name="Quillet E."/>
            <person name="Guyomard R."/>
            <person name="Galiana D."/>
            <person name="Bobe J."/>
            <person name="Volff J.N."/>
            <person name="Genet C."/>
            <person name="Wincker P."/>
            <person name="Jaillon O."/>
            <person name="Roest Crollius H."/>
            <person name="Guiguen Y."/>
        </authorList>
    </citation>
    <scope>NUCLEOTIDE SEQUENCE [LARGE SCALE GENOMIC DNA]</scope>
</reference>
<gene>
    <name evidence="2" type="ORF">GSONMT00075646001</name>
</gene>
<name>A0A060VY08_ONCMY</name>
<feature type="compositionally biased region" description="Basic and acidic residues" evidence="1">
    <location>
        <begin position="83"/>
        <end position="101"/>
    </location>
</feature>